<dbReference type="AlphaFoldDB" id="A0A3S0I7N6"/>
<keyword evidence="2 4" id="KW-0808">Transferase</keyword>
<keyword evidence="1 4" id="KW-0963">Cytoplasm</keyword>
<dbReference type="EMBL" id="RXPE01000014">
    <property type="protein sequence ID" value="RTR26675.1"/>
    <property type="molecule type" value="Genomic_DNA"/>
</dbReference>
<evidence type="ECO:0000256" key="3">
    <source>
        <dbReference type="ARBA" id="ARBA00023315"/>
    </source>
</evidence>
<dbReference type="PANTHER" id="PTHR30098">
    <property type="entry name" value="LEUCYL/PHENYLALANYL-TRNA--PROTEIN TRANSFERASE"/>
    <property type="match status" value="1"/>
</dbReference>
<comment type="subcellular location">
    <subcellularLocation>
        <location evidence="4">Cytoplasm</location>
    </subcellularLocation>
</comment>
<dbReference type="InterPro" id="IPR042203">
    <property type="entry name" value="Leu/Phe-tRNA_Trfase_C"/>
</dbReference>
<dbReference type="InterPro" id="IPR004616">
    <property type="entry name" value="Leu/Phe-tRNA_Trfase"/>
</dbReference>
<comment type="catalytic activity">
    <reaction evidence="4">
        <text>N-terminal L-lysyl-[protein] + L-leucyl-tRNA(Leu) = N-terminal L-leucyl-L-lysyl-[protein] + tRNA(Leu) + H(+)</text>
        <dbReference type="Rhea" id="RHEA:12340"/>
        <dbReference type="Rhea" id="RHEA-COMP:9613"/>
        <dbReference type="Rhea" id="RHEA-COMP:9622"/>
        <dbReference type="Rhea" id="RHEA-COMP:12670"/>
        <dbReference type="Rhea" id="RHEA-COMP:12671"/>
        <dbReference type="ChEBI" id="CHEBI:15378"/>
        <dbReference type="ChEBI" id="CHEBI:65249"/>
        <dbReference type="ChEBI" id="CHEBI:78442"/>
        <dbReference type="ChEBI" id="CHEBI:78494"/>
        <dbReference type="ChEBI" id="CHEBI:133043"/>
        <dbReference type="EC" id="2.3.2.6"/>
    </reaction>
</comment>
<comment type="catalytic activity">
    <reaction evidence="4">
        <text>N-terminal L-arginyl-[protein] + L-leucyl-tRNA(Leu) = N-terminal L-leucyl-L-arginyl-[protein] + tRNA(Leu) + H(+)</text>
        <dbReference type="Rhea" id="RHEA:50416"/>
        <dbReference type="Rhea" id="RHEA-COMP:9613"/>
        <dbReference type="Rhea" id="RHEA-COMP:9622"/>
        <dbReference type="Rhea" id="RHEA-COMP:12672"/>
        <dbReference type="Rhea" id="RHEA-COMP:12673"/>
        <dbReference type="ChEBI" id="CHEBI:15378"/>
        <dbReference type="ChEBI" id="CHEBI:64719"/>
        <dbReference type="ChEBI" id="CHEBI:78442"/>
        <dbReference type="ChEBI" id="CHEBI:78494"/>
        <dbReference type="ChEBI" id="CHEBI:133044"/>
        <dbReference type="EC" id="2.3.2.6"/>
    </reaction>
</comment>
<sequence>MPTALTFLNHPDAVVSAVAAGYAQGGFLMDMDAGPQWYTVDTRALVPLTEAEGLHVPRRLRRQLGRFEVRRNSAYLDVLDGCRGRLPGSPQREDGEWISDAMVEVYEQLHLAGLSHSFEVWQNGQLAGGVMGIALGGVFFAESKFHRVTDASKVALVRLAEHLHAQGFTVLDAQIQNDHIARLGVYEIRAEEFSALMPTALAIDAEF</sequence>
<dbReference type="Proteomes" id="UP000277766">
    <property type="component" value="Unassembled WGS sequence"/>
</dbReference>
<dbReference type="HAMAP" id="MF_00688">
    <property type="entry name" value="Leu_Phe_trans"/>
    <property type="match status" value="1"/>
</dbReference>
<comment type="caution">
    <text evidence="5">The sequence shown here is derived from an EMBL/GenBank/DDBJ whole genome shotgun (WGS) entry which is preliminary data.</text>
</comment>
<dbReference type="RefSeq" id="WP_126352204.1">
    <property type="nucleotide sequence ID" value="NZ_CP086380.1"/>
</dbReference>
<dbReference type="Gene3D" id="3.40.630.70">
    <property type="entry name" value="Leucyl/phenylalanyl-tRNA-protein transferase, C-terminal domain"/>
    <property type="match status" value="1"/>
</dbReference>
<reference evidence="5 6" key="1">
    <citation type="submission" date="2018-12" db="EMBL/GenBank/DDBJ databases">
        <title>Deinococcus radiophilus ATCC 27603 genome sequencing and assembly.</title>
        <authorList>
            <person name="Maclea K.S."/>
            <person name="Maynard C.R."/>
        </authorList>
    </citation>
    <scope>NUCLEOTIDE SEQUENCE [LARGE SCALE GENOMIC DNA]</scope>
    <source>
        <strain evidence="5 6">ATCC 27603</strain>
    </source>
</reference>
<dbReference type="GO" id="GO:0008914">
    <property type="term" value="F:leucyl-tRNA--protein transferase activity"/>
    <property type="evidence" value="ECO:0007669"/>
    <property type="project" value="UniProtKB-UniRule"/>
</dbReference>
<dbReference type="Pfam" id="PF03588">
    <property type="entry name" value="Leu_Phe_trans"/>
    <property type="match status" value="1"/>
</dbReference>
<comment type="catalytic activity">
    <reaction evidence="4">
        <text>L-phenylalanyl-tRNA(Phe) + an N-terminal L-alpha-aminoacyl-[protein] = an N-terminal L-phenylalanyl-L-alpha-aminoacyl-[protein] + tRNA(Phe)</text>
        <dbReference type="Rhea" id="RHEA:43632"/>
        <dbReference type="Rhea" id="RHEA-COMP:9668"/>
        <dbReference type="Rhea" id="RHEA-COMP:9699"/>
        <dbReference type="Rhea" id="RHEA-COMP:10636"/>
        <dbReference type="Rhea" id="RHEA-COMP:10637"/>
        <dbReference type="ChEBI" id="CHEBI:78442"/>
        <dbReference type="ChEBI" id="CHEBI:78531"/>
        <dbReference type="ChEBI" id="CHEBI:78597"/>
        <dbReference type="ChEBI" id="CHEBI:83561"/>
        <dbReference type="EC" id="2.3.2.6"/>
    </reaction>
</comment>
<dbReference type="SUPFAM" id="SSF55729">
    <property type="entry name" value="Acyl-CoA N-acyltransferases (Nat)"/>
    <property type="match status" value="1"/>
</dbReference>
<dbReference type="OrthoDB" id="9790282at2"/>
<proteinExistence type="inferred from homology"/>
<accession>A0A3S0I7N6</accession>
<evidence type="ECO:0000256" key="4">
    <source>
        <dbReference type="HAMAP-Rule" id="MF_00688"/>
    </source>
</evidence>
<dbReference type="GO" id="GO:0030163">
    <property type="term" value="P:protein catabolic process"/>
    <property type="evidence" value="ECO:0007669"/>
    <property type="project" value="UniProtKB-UniRule"/>
</dbReference>
<evidence type="ECO:0000313" key="5">
    <source>
        <dbReference type="EMBL" id="RTR26675.1"/>
    </source>
</evidence>
<comment type="function">
    <text evidence="4">Functions in the N-end rule pathway of protein degradation where it conjugates Leu, Phe and, less efficiently, Met from aminoacyl-tRNAs to the N-termini of proteins containing an N-terminal arginine or lysine.</text>
</comment>
<dbReference type="NCBIfam" id="TIGR00667">
    <property type="entry name" value="aat"/>
    <property type="match status" value="1"/>
</dbReference>
<protein>
    <recommendedName>
        <fullName evidence="4">Leucyl/phenylalanyl-tRNA--protein transferase</fullName>
        <ecNumber evidence="4">2.3.2.6</ecNumber>
    </recommendedName>
    <alternativeName>
        <fullName evidence="4">L/F-transferase</fullName>
    </alternativeName>
    <alternativeName>
        <fullName evidence="4">Leucyltransferase</fullName>
    </alternativeName>
    <alternativeName>
        <fullName evidence="4">Phenyalanyltransferase</fullName>
    </alternativeName>
</protein>
<dbReference type="EC" id="2.3.2.6" evidence="4"/>
<gene>
    <name evidence="4 5" type="primary">aat</name>
    <name evidence="5" type="ORF">EJ104_07850</name>
</gene>
<dbReference type="PANTHER" id="PTHR30098:SF2">
    <property type="entry name" value="LEUCYL_PHENYLALANYL-TRNA--PROTEIN TRANSFERASE"/>
    <property type="match status" value="1"/>
</dbReference>
<dbReference type="InterPro" id="IPR016181">
    <property type="entry name" value="Acyl_CoA_acyltransferase"/>
</dbReference>
<comment type="similarity">
    <text evidence="4">Belongs to the L/F-transferase family.</text>
</comment>
<evidence type="ECO:0000256" key="1">
    <source>
        <dbReference type="ARBA" id="ARBA00022490"/>
    </source>
</evidence>
<organism evidence="5 6">
    <name type="scientific">Deinococcus radiophilus</name>
    <dbReference type="NCBI Taxonomy" id="32062"/>
    <lineage>
        <taxon>Bacteria</taxon>
        <taxon>Thermotogati</taxon>
        <taxon>Deinococcota</taxon>
        <taxon>Deinococci</taxon>
        <taxon>Deinococcales</taxon>
        <taxon>Deinococcaceae</taxon>
        <taxon>Deinococcus</taxon>
    </lineage>
</organism>
<dbReference type="GO" id="GO:0005737">
    <property type="term" value="C:cytoplasm"/>
    <property type="evidence" value="ECO:0007669"/>
    <property type="project" value="UniProtKB-SubCell"/>
</dbReference>
<keyword evidence="6" id="KW-1185">Reference proteome</keyword>
<evidence type="ECO:0000313" key="6">
    <source>
        <dbReference type="Proteomes" id="UP000277766"/>
    </source>
</evidence>
<name>A0A3S0I7N6_9DEIO</name>
<evidence type="ECO:0000256" key="2">
    <source>
        <dbReference type="ARBA" id="ARBA00022679"/>
    </source>
</evidence>
<keyword evidence="3 4" id="KW-0012">Acyltransferase</keyword>